<accession>A0ABS7VDS9</accession>
<reference evidence="1 2" key="1">
    <citation type="submission" date="2021-09" db="EMBL/GenBank/DDBJ databases">
        <title>Aeromonas schubertii isolated from Asian sea bass.</title>
        <authorList>
            <person name="Pinpimai K."/>
        </authorList>
    </citation>
    <scope>NUCLEOTIDE SEQUENCE [LARGE SCALE GENOMIC DNA]</scope>
    <source>
        <strain evidence="1 2">CHULA2021a</strain>
    </source>
</reference>
<keyword evidence="2" id="KW-1185">Reference proteome</keyword>
<organism evidence="1 2">
    <name type="scientific">Aeromonas schubertii</name>
    <dbReference type="NCBI Taxonomy" id="652"/>
    <lineage>
        <taxon>Bacteria</taxon>
        <taxon>Pseudomonadati</taxon>
        <taxon>Pseudomonadota</taxon>
        <taxon>Gammaproteobacteria</taxon>
        <taxon>Aeromonadales</taxon>
        <taxon>Aeromonadaceae</taxon>
        <taxon>Aeromonas</taxon>
    </lineage>
</organism>
<proteinExistence type="predicted"/>
<evidence type="ECO:0008006" key="3">
    <source>
        <dbReference type="Google" id="ProtNLM"/>
    </source>
</evidence>
<sequence>MSDPMTPNRYQRDHLRERLASEYVLGTLTARTQRRLEQLMARDPSWWQWIDLWQQRLAPVQPDQAPPLPERVWSRLAGALFARRVRPWWPMAMAASLLLGLWLRPLLPGTEPLITPVRYLAVMSTAEQPEPFALLAYQGKRPGQSKIQLQQGLTAPALPDDAELWMRDRASGRLTRLAPLIEMHQASPMSPEEWQRLKESSELLVMSGQRLLYRGHCIELLDPR</sequence>
<evidence type="ECO:0000313" key="1">
    <source>
        <dbReference type="EMBL" id="MBZ6067542.1"/>
    </source>
</evidence>
<evidence type="ECO:0000313" key="2">
    <source>
        <dbReference type="Proteomes" id="UP000774958"/>
    </source>
</evidence>
<gene>
    <name evidence="1" type="ORF">LA374_15165</name>
</gene>
<comment type="caution">
    <text evidence="1">The sequence shown here is derived from an EMBL/GenBank/DDBJ whole genome shotgun (WGS) entry which is preliminary data.</text>
</comment>
<dbReference type="RefSeq" id="WP_224163318.1">
    <property type="nucleotide sequence ID" value="NZ_JAIRBT010000022.1"/>
</dbReference>
<protein>
    <recommendedName>
        <fullName evidence="3">Anti-sigma factor</fullName>
    </recommendedName>
</protein>
<dbReference type="Proteomes" id="UP000774958">
    <property type="component" value="Unassembled WGS sequence"/>
</dbReference>
<dbReference type="EMBL" id="JAIRBT010000022">
    <property type="protein sequence ID" value="MBZ6067542.1"/>
    <property type="molecule type" value="Genomic_DNA"/>
</dbReference>
<name>A0ABS7VDS9_9GAMM</name>